<evidence type="ECO:0000313" key="2">
    <source>
        <dbReference type="Proteomes" id="UP000259211"/>
    </source>
</evidence>
<dbReference type="Proteomes" id="UP000259211">
    <property type="component" value="Unassembled WGS sequence"/>
</dbReference>
<dbReference type="GO" id="GO:0016020">
    <property type="term" value="C:membrane"/>
    <property type="evidence" value="ECO:0007669"/>
    <property type="project" value="InterPro"/>
</dbReference>
<protein>
    <submittedName>
        <fullName evidence="1">YggT family protein</fullName>
    </submittedName>
</protein>
<sequence>MILAGTILTWLIQIYTVLLIVRMLMSWVPLLVRDFEPHGALAVVFEIVYTITDPPIKFFDRLVPPVRFGNVGFSVGFIIVFVLLAVLQRLVVALFW</sequence>
<gene>
    <name evidence="1" type="ORF">CHT91_06235</name>
</gene>
<dbReference type="Pfam" id="PF02325">
    <property type="entry name" value="CCB3_YggT"/>
    <property type="match status" value="1"/>
</dbReference>
<name>A0A1B9VQV8_9ACTN</name>
<dbReference type="EMBL" id="NOWI01000005">
    <property type="protein sequence ID" value="RFT44436.1"/>
    <property type="molecule type" value="Genomic_DNA"/>
</dbReference>
<dbReference type="RefSeq" id="WP_065673937.1">
    <property type="nucleotide sequence ID" value="NZ_CP016954.1"/>
</dbReference>
<comment type="caution">
    <text evidence="1">The sequence shown here is derived from an EMBL/GenBank/DDBJ whole genome shotgun (WGS) entry which is preliminary data.</text>
</comment>
<evidence type="ECO:0000313" key="1">
    <source>
        <dbReference type="EMBL" id="RFT44436.1"/>
    </source>
</evidence>
<organism evidence="1 2">
    <name type="scientific">Cutibacterium avidum</name>
    <dbReference type="NCBI Taxonomy" id="33010"/>
    <lineage>
        <taxon>Bacteria</taxon>
        <taxon>Bacillati</taxon>
        <taxon>Actinomycetota</taxon>
        <taxon>Actinomycetes</taxon>
        <taxon>Propionibacteriales</taxon>
        <taxon>Propionibacteriaceae</taxon>
        <taxon>Cutibacterium</taxon>
    </lineage>
</organism>
<dbReference type="OrthoDB" id="3216131at2"/>
<proteinExistence type="predicted"/>
<dbReference type="AlphaFoldDB" id="A0A1B9VQV8"/>
<accession>A0A1B9VQV8</accession>
<dbReference type="STRING" id="33010.BFS79_03095"/>
<dbReference type="eggNOG" id="COG0762">
    <property type="taxonomic scope" value="Bacteria"/>
</dbReference>
<dbReference type="InterPro" id="IPR003425">
    <property type="entry name" value="CCB3/YggT"/>
</dbReference>
<reference evidence="1 2" key="1">
    <citation type="submission" date="2017-07" db="EMBL/GenBank/DDBJ databases">
        <authorList>
            <person name="Sun Z.S."/>
            <person name="Albrecht U."/>
            <person name="Echele G."/>
            <person name="Lee C.C."/>
        </authorList>
    </citation>
    <scope>NUCLEOTIDE SEQUENCE [LARGE SCALE GENOMIC DNA]</scope>
    <source>
        <strain evidence="1 2">P16-029</strain>
    </source>
</reference>